<dbReference type="EMBL" id="JAENRE010000024">
    <property type="protein sequence ID" value="MBO3418110.1"/>
    <property type="molecule type" value="Genomic_DNA"/>
</dbReference>
<sequence length="194" mass="21713">MMNERVKEGCKKCMFAPMNEGGTDFETPEKLEGLVELSYQYTYAEGKADADNETKIYKKKPTGADFTLTFLNVPTKTVAKILGKKYSKGGMETGTGDNPIPLALLFQETYSDNSYVNTVFYNVKLSRDENSAKTSASDNIEFTNITLTGKAIPFTNEHVEGAIDFRIDSAESDVDQNKLQKFFEKVRYLSEEVA</sequence>
<dbReference type="InterPro" id="IPR006724">
    <property type="entry name" value="Phage_TTP"/>
</dbReference>
<dbReference type="Proteomes" id="UP000855421">
    <property type="component" value="Unassembled WGS sequence"/>
</dbReference>
<accession>A0AAN5N9F1</accession>
<name>A0AAN5N9F1_CLOPF</name>
<dbReference type="Pfam" id="PF04630">
    <property type="entry name" value="Phage_TTP_1"/>
    <property type="match status" value="1"/>
</dbReference>
<dbReference type="AlphaFoldDB" id="A0AAN5N9F1"/>
<reference evidence="2 3" key="3">
    <citation type="submission" date="2020-12" db="EMBL/GenBank/DDBJ databases">
        <title>Comparative genomics of Clostridium perfringens reveals patterns of host-associated phylogenetic clades and virulence factors.</title>
        <authorList>
            <person name="Smith A.H."/>
            <person name="Geier R."/>
        </authorList>
    </citation>
    <scope>NUCLEOTIDE SEQUENCE [LARGE SCALE GENOMIC DNA]</scope>
    <source>
        <strain evidence="2 3">CHD15829P</strain>
    </source>
</reference>
<evidence type="ECO:0000313" key="3">
    <source>
        <dbReference type="Proteomes" id="UP000668358"/>
    </source>
</evidence>
<proteinExistence type="predicted"/>
<dbReference type="NCBIfam" id="TIGR01603">
    <property type="entry name" value="maj_tail_phi13"/>
    <property type="match status" value="1"/>
</dbReference>
<dbReference type="EMBL" id="DACTBT010000008">
    <property type="protein sequence ID" value="HAT4298240.1"/>
    <property type="molecule type" value="Genomic_DNA"/>
</dbReference>
<dbReference type="InterPro" id="IPR006490">
    <property type="entry name" value="Maj_tail_phi13"/>
</dbReference>
<evidence type="ECO:0000313" key="1">
    <source>
        <dbReference type="EMBL" id="HAT4298240.1"/>
    </source>
</evidence>
<evidence type="ECO:0000313" key="4">
    <source>
        <dbReference type="Proteomes" id="UP000855421"/>
    </source>
</evidence>
<evidence type="ECO:0000313" key="2">
    <source>
        <dbReference type="EMBL" id="MBO3418110.1"/>
    </source>
</evidence>
<organism evidence="1 4">
    <name type="scientific">Clostridium perfringens</name>
    <dbReference type="NCBI Taxonomy" id="1502"/>
    <lineage>
        <taxon>Bacteria</taxon>
        <taxon>Bacillati</taxon>
        <taxon>Bacillota</taxon>
        <taxon>Clostridia</taxon>
        <taxon>Eubacteriales</taxon>
        <taxon>Clostridiaceae</taxon>
        <taxon>Clostridium</taxon>
    </lineage>
</organism>
<reference evidence="1" key="2">
    <citation type="submission" date="2020-07" db="EMBL/GenBank/DDBJ databases">
        <authorList>
            <consortium name="NCBI Pathogen Detection Project"/>
        </authorList>
    </citation>
    <scope>NUCLEOTIDE SEQUENCE</scope>
    <source>
        <strain evidence="1">C25</strain>
    </source>
</reference>
<protein>
    <submittedName>
        <fullName evidence="1">Phage tail protein</fullName>
    </submittedName>
</protein>
<gene>
    <name evidence="1" type="ORF">I9063_001604</name>
    <name evidence="2" type="ORF">JJB78_16840</name>
</gene>
<dbReference type="Proteomes" id="UP000668358">
    <property type="component" value="Unassembled WGS sequence"/>
</dbReference>
<reference evidence="1" key="1">
    <citation type="journal article" date="2018" name="Genome Biol.">
        <title>SKESA: strategic k-mer extension for scrupulous assemblies.</title>
        <authorList>
            <person name="Souvorov A."/>
            <person name="Agarwala R."/>
            <person name="Lipman D.J."/>
        </authorList>
    </citation>
    <scope>NUCLEOTIDE SEQUENCE</scope>
    <source>
        <strain evidence="1">C25</strain>
    </source>
</reference>
<comment type="caution">
    <text evidence="1">The sequence shown here is derived from an EMBL/GenBank/DDBJ whole genome shotgun (WGS) entry which is preliminary data.</text>
</comment>